<accession>A0ABV6E1G9</accession>
<evidence type="ECO:0008006" key="3">
    <source>
        <dbReference type="Google" id="ProtNLM"/>
    </source>
</evidence>
<comment type="caution">
    <text evidence="1">The sequence shown here is derived from an EMBL/GenBank/DDBJ whole genome shotgun (WGS) entry which is preliminary data.</text>
</comment>
<evidence type="ECO:0000313" key="1">
    <source>
        <dbReference type="EMBL" id="MFC0222835.1"/>
    </source>
</evidence>
<organism evidence="1 2">
    <name type="scientific">Nocardioides zeicaulis</name>
    <dbReference type="NCBI Taxonomy" id="1776857"/>
    <lineage>
        <taxon>Bacteria</taxon>
        <taxon>Bacillati</taxon>
        <taxon>Actinomycetota</taxon>
        <taxon>Actinomycetes</taxon>
        <taxon>Propionibacteriales</taxon>
        <taxon>Nocardioidaceae</taxon>
        <taxon>Nocardioides</taxon>
    </lineage>
</organism>
<reference evidence="1 2" key="1">
    <citation type="submission" date="2024-09" db="EMBL/GenBank/DDBJ databases">
        <authorList>
            <person name="Sun Q."/>
            <person name="Mori K."/>
        </authorList>
    </citation>
    <scope>NUCLEOTIDE SEQUENCE [LARGE SCALE GENOMIC DNA]</scope>
    <source>
        <strain evidence="1 2">CCM 8654</strain>
    </source>
</reference>
<gene>
    <name evidence="1" type="ORF">ACFFJG_10110</name>
</gene>
<dbReference type="Proteomes" id="UP001589698">
    <property type="component" value="Unassembled WGS sequence"/>
</dbReference>
<proteinExistence type="predicted"/>
<evidence type="ECO:0000313" key="2">
    <source>
        <dbReference type="Proteomes" id="UP001589698"/>
    </source>
</evidence>
<dbReference type="RefSeq" id="WP_378518550.1">
    <property type="nucleotide sequence ID" value="NZ_CBCSDI010000032.1"/>
</dbReference>
<sequence>MRHSSLDLWSGHLPVRPTIRPVSNYNHAYINDNGDVWIVPGEPGLEPQATITRVDGLTDEQAEKLIREFDSKIVHLIDEDPAVGELPTKRIS</sequence>
<dbReference type="EMBL" id="JBHLXH010000001">
    <property type="protein sequence ID" value="MFC0222835.1"/>
    <property type="molecule type" value="Genomic_DNA"/>
</dbReference>
<protein>
    <recommendedName>
        <fullName evidence="3">DUF1902 domain-containing protein</fullName>
    </recommendedName>
</protein>
<keyword evidence="2" id="KW-1185">Reference proteome</keyword>
<name>A0ABV6E1G9_9ACTN</name>